<dbReference type="AlphaFoldDB" id="A0A4Q2IY78"/>
<dbReference type="Proteomes" id="UP000292347">
    <property type="component" value="Unassembled WGS sequence"/>
</dbReference>
<dbReference type="InterPro" id="IPR008018">
    <property type="entry name" value="Phage_tail_attach_FII"/>
</dbReference>
<comment type="caution">
    <text evidence="2">The sequence shown here is derived from an EMBL/GenBank/DDBJ whole genome shotgun (WGS) entry which is preliminary data.</text>
</comment>
<accession>A0A4Q2IY78</accession>
<dbReference type="OrthoDB" id="8410231at2"/>
<dbReference type="EMBL" id="SDPT01000001">
    <property type="protein sequence ID" value="RXZ35446.1"/>
    <property type="molecule type" value="Genomic_DNA"/>
</dbReference>
<proteinExistence type="predicted"/>
<gene>
    <name evidence="2" type="ORF">EO081_07465</name>
</gene>
<reference evidence="2 3" key="1">
    <citation type="submission" date="2019-01" db="EMBL/GenBank/DDBJ databases">
        <title>Sphingomonas mucosissima sp. nov. and Sphingomonas desiccabilis sp. nov., from biological soil crusts in the Colorado Plateau, USA.</title>
        <authorList>
            <person name="Zhu D."/>
        </authorList>
    </citation>
    <scope>NUCLEOTIDE SEQUENCE [LARGE SCALE GENOMIC DNA]</scope>
    <source>
        <strain evidence="2 3">CP1D</strain>
    </source>
</reference>
<sequence>MDPFASALDALFHGPGSEAADFVSESGVQEGVRIIRSRPTADAPFGDSRIRQDTTEIDVRRSEVPEPAPGDRFVIREIDPATQAEVETVCIIAGDPALDVEGMNWTCSAPPA</sequence>
<evidence type="ECO:0000313" key="2">
    <source>
        <dbReference type="EMBL" id="RXZ35446.1"/>
    </source>
</evidence>
<feature type="compositionally biased region" description="Basic and acidic residues" evidence="1">
    <location>
        <begin position="48"/>
        <end position="64"/>
    </location>
</feature>
<dbReference type="GO" id="GO:0019068">
    <property type="term" value="P:virion assembly"/>
    <property type="evidence" value="ECO:0007669"/>
    <property type="project" value="InterPro"/>
</dbReference>
<protein>
    <submittedName>
        <fullName evidence="2">Uncharacterized protein</fullName>
    </submittedName>
</protein>
<evidence type="ECO:0000256" key="1">
    <source>
        <dbReference type="SAM" id="MobiDB-lite"/>
    </source>
</evidence>
<name>A0A4Q2IY78_9SPHN</name>
<dbReference type="RefSeq" id="WP_129341215.1">
    <property type="nucleotide sequence ID" value="NZ_JACIDD010000001.1"/>
</dbReference>
<keyword evidence="3" id="KW-1185">Reference proteome</keyword>
<feature type="region of interest" description="Disordered" evidence="1">
    <location>
        <begin position="37"/>
        <end position="70"/>
    </location>
</feature>
<evidence type="ECO:0000313" key="3">
    <source>
        <dbReference type="Proteomes" id="UP000292347"/>
    </source>
</evidence>
<organism evidence="2 3">
    <name type="scientific">Sphingomonas desiccabilis</name>
    <dbReference type="NCBI Taxonomy" id="429134"/>
    <lineage>
        <taxon>Bacteria</taxon>
        <taxon>Pseudomonadati</taxon>
        <taxon>Pseudomonadota</taxon>
        <taxon>Alphaproteobacteria</taxon>
        <taxon>Sphingomonadales</taxon>
        <taxon>Sphingomonadaceae</taxon>
        <taxon>Sphingomonas</taxon>
    </lineage>
</organism>
<dbReference type="Pfam" id="PF05354">
    <property type="entry name" value="Phage_attach"/>
    <property type="match status" value="1"/>
</dbReference>